<keyword evidence="8" id="KW-0408">Iron</keyword>
<sequence length="406" mass="46524">MPFVKPNEFHVKLSSNQKSITQTGARLFGVEEELFTNWRWQMKSQIQTQDDLVGIVNLAQKEIEGFKKLNKFFHAGISPYSISLMDFSNDFDPVKLQLMPQLEELKDRFGVSDPLKELGNSPVKEMVHVYKDRVAWCVAQLCPVYCRYCFRKRRDGEEGLHFNPKIIEKGLEYIASNKNIRDVLITGGDPFIAHDKTIENLLKKLRDIKHVEIIRFGTRTPVSLPYRITEEFADMLAQYHPIWINTHFNSAQELTPEAVSAIDTLLKRGIPIGNQSVFLKNVNDNVDSLRKLVNGLVKMRVRPYYIYHPQIVEGTEHLRIPIEKGLDVIKELRGSTTGFANPQYVLDTPTGKIPLSPNHVLARDGEFVIVEQLNSEPWAEPSPLEGYTPKKSLPSKSFPFAQRIHN</sequence>
<evidence type="ECO:0000256" key="7">
    <source>
        <dbReference type="ARBA" id="ARBA00022898"/>
    </source>
</evidence>
<dbReference type="SFLD" id="SFLDG01070">
    <property type="entry name" value="PLP-dependent"/>
    <property type="match status" value="1"/>
</dbReference>
<dbReference type="GO" id="GO:0046872">
    <property type="term" value="F:metal ion binding"/>
    <property type="evidence" value="ECO:0007669"/>
    <property type="project" value="UniProtKB-KW"/>
</dbReference>
<dbReference type="RefSeq" id="WP_338636023.1">
    <property type="nucleotide sequence ID" value="NZ_CP146516.1"/>
</dbReference>
<dbReference type="Pfam" id="PF12544">
    <property type="entry name" value="LAM_C"/>
    <property type="match status" value="1"/>
</dbReference>
<dbReference type="SUPFAM" id="SSF102114">
    <property type="entry name" value="Radical SAM enzymes"/>
    <property type="match status" value="1"/>
</dbReference>
<dbReference type="InterPro" id="IPR003739">
    <property type="entry name" value="Lys_aminomutase/Glu_NH3_mut"/>
</dbReference>
<evidence type="ECO:0000256" key="1">
    <source>
        <dbReference type="ARBA" id="ARBA00001933"/>
    </source>
</evidence>
<evidence type="ECO:0000313" key="15">
    <source>
        <dbReference type="Proteomes" id="UP000253934"/>
    </source>
</evidence>
<feature type="binding site" evidence="11">
    <location>
        <position position="149"/>
    </location>
    <ligand>
        <name>[4Fe-4S] cluster</name>
        <dbReference type="ChEBI" id="CHEBI:49883"/>
        <note>4Fe-4S-S-AdoMet</note>
    </ligand>
</feature>
<evidence type="ECO:0000256" key="11">
    <source>
        <dbReference type="PIRSR" id="PIRSR004911-1"/>
    </source>
</evidence>
<dbReference type="InterPro" id="IPR058240">
    <property type="entry name" value="rSAM_sf"/>
</dbReference>
<dbReference type="Gene3D" id="3.20.20.70">
    <property type="entry name" value="Aldolase class I"/>
    <property type="match status" value="1"/>
</dbReference>
<keyword evidence="10" id="KW-0413">Isomerase</keyword>
<comment type="similarity">
    <text evidence="3">Belongs to the radical SAM superfamily. KamA family.</text>
</comment>
<evidence type="ECO:0000313" key="14">
    <source>
        <dbReference type="EMBL" id="RDB35260.1"/>
    </source>
</evidence>
<dbReference type="PANTHER" id="PTHR30538">
    <property type="entry name" value="LYSINE 2,3-AMINOMUTASE-RELATED"/>
    <property type="match status" value="1"/>
</dbReference>
<dbReference type="InterPro" id="IPR007197">
    <property type="entry name" value="rSAM"/>
</dbReference>
<dbReference type="Proteomes" id="UP000253934">
    <property type="component" value="Unassembled WGS sequence"/>
</dbReference>
<dbReference type="GO" id="GO:0051539">
    <property type="term" value="F:4 iron, 4 sulfur cluster binding"/>
    <property type="evidence" value="ECO:0007669"/>
    <property type="project" value="UniProtKB-KW"/>
</dbReference>
<dbReference type="EMBL" id="QOVW01000093">
    <property type="protein sequence ID" value="RDB35260.1"/>
    <property type="molecule type" value="Genomic_DNA"/>
</dbReference>
<keyword evidence="15" id="KW-1185">Reference proteome</keyword>
<evidence type="ECO:0000256" key="9">
    <source>
        <dbReference type="ARBA" id="ARBA00023014"/>
    </source>
</evidence>
<keyword evidence="7 12" id="KW-0663">Pyridoxal phosphate</keyword>
<evidence type="ECO:0000259" key="13">
    <source>
        <dbReference type="PROSITE" id="PS51918"/>
    </source>
</evidence>
<proteinExistence type="inferred from homology"/>
<evidence type="ECO:0000256" key="4">
    <source>
        <dbReference type="ARBA" id="ARBA00022485"/>
    </source>
</evidence>
<dbReference type="CDD" id="cd01335">
    <property type="entry name" value="Radical_SAM"/>
    <property type="match status" value="1"/>
</dbReference>
<feature type="binding site" evidence="11">
    <location>
        <position position="146"/>
    </location>
    <ligand>
        <name>[4Fe-4S] cluster</name>
        <dbReference type="ChEBI" id="CHEBI:49883"/>
        <note>4Fe-4S-S-AdoMet</note>
    </ligand>
</feature>
<evidence type="ECO:0000256" key="2">
    <source>
        <dbReference type="ARBA" id="ARBA00001966"/>
    </source>
</evidence>
<feature type="modified residue" description="N6-(pyridoxal phosphate)lysine" evidence="12">
    <location>
        <position position="352"/>
    </location>
</feature>
<dbReference type="PROSITE" id="PS51918">
    <property type="entry name" value="RADICAL_SAM"/>
    <property type="match status" value="1"/>
</dbReference>
<dbReference type="NCBIfam" id="TIGR00238">
    <property type="entry name" value="KamA family radical SAM protein"/>
    <property type="match status" value="1"/>
</dbReference>
<dbReference type="SFLD" id="SFLDS00029">
    <property type="entry name" value="Radical_SAM"/>
    <property type="match status" value="1"/>
</dbReference>
<dbReference type="InterPro" id="IPR013785">
    <property type="entry name" value="Aldolase_TIM"/>
</dbReference>
<gene>
    <name evidence="14" type="ORF">DCC88_11070</name>
</gene>
<comment type="cofactor">
    <cofactor evidence="2">
        <name>[4Fe-4S] cluster</name>
        <dbReference type="ChEBI" id="CHEBI:49883"/>
    </cofactor>
</comment>
<keyword evidence="9 11" id="KW-0411">Iron-sulfur</keyword>
<keyword evidence="5" id="KW-0949">S-adenosyl-L-methionine</keyword>
<keyword evidence="6 11" id="KW-0479">Metal-binding</keyword>
<comment type="cofactor">
    <cofactor evidence="1 12">
        <name>pyridoxal 5'-phosphate</name>
        <dbReference type="ChEBI" id="CHEBI:597326"/>
    </cofactor>
</comment>
<evidence type="ECO:0000256" key="12">
    <source>
        <dbReference type="PIRSR" id="PIRSR603739-50"/>
    </source>
</evidence>
<protein>
    <submittedName>
        <fullName evidence="14">KamA family radical SAM protein</fullName>
    </submittedName>
</protein>
<dbReference type="PANTHER" id="PTHR30538:SF1">
    <property type="entry name" value="L-LYSINE 2,3-AMINOMUTASE"/>
    <property type="match status" value="1"/>
</dbReference>
<dbReference type="InterPro" id="IPR025895">
    <property type="entry name" value="LAM_C_dom"/>
</dbReference>
<reference evidence="14" key="1">
    <citation type="submission" date="2018-04" db="EMBL/GenBank/DDBJ databases">
        <title>Draft genome sequence of the Candidatus Spirobacillus cienkowskii, a pathogen of freshwater Daphnia species, reconstructed from hemolymph metagenomic reads.</title>
        <authorList>
            <person name="Bresciani L."/>
            <person name="Lemos L.N."/>
            <person name="Wale N."/>
            <person name="Lin J.Y."/>
            <person name="Fernandes G.R."/>
            <person name="Duffy M.A."/>
            <person name="Rodrigues J.M."/>
        </authorList>
    </citation>
    <scope>NUCLEOTIDE SEQUENCE [LARGE SCALE GENOMIC DNA]</scope>
    <source>
        <strain evidence="14">Binning01</strain>
    </source>
</reference>
<feature type="binding site" evidence="11">
    <location>
        <position position="142"/>
    </location>
    <ligand>
        <name>[4Fe-4S] cluster</name>
        <dbReference type="ChEBI" id="CHEBI:49883"/>
        <note>4Fe-4S-S-AdoMet</note>
    </ligand>
</feature>
<evidence type="ECO:0000256" key="5">
    <source>
        <dbReference type="ARBA" id="ARBA00022691"/>
    </source>
</evidence>
<keyword evidence="4 11" id="KW-0004">4Fe-4S</keyword>
<dbReference type="AlphaFoldDB" id="A0A369KPG6"/>
<comment type="caution">
    <text evidence="14">The sequence shown here is derived from an EMBL/GenBank/DDBJ whole genome shotgun (WGS) entry which is preliminary data.</text>
</comment>
<dbReference type="GO" id="GO:0016853">
    <property type="term" value="F:isomerase activity"/>
    <property type="evidence" value="ECO:0007669"/>
    <property type="project" value="UniProtKB-KW"/>
</dbReference>
<organism evidence="14 15">
    <name type="scientific">Spirobacillus cienkowskii</name>
    <dbReference type="NCBI Taxonomy" id="495820"/>
    <lineage>
        <taxon>Bacteria</taxon>
        <taxon>Pseudomonadati</taxon>
        <taxon>Bdellovibrionota</taxon>
        <taxon>Oligoflexia</taxon>
        <taxon>Silvanigrellales</taxon>
        <taxon>Spirobacillus</taxon>
    </lineage>
</organism>
<accession>A0A369KPG6</accession>
<evidence type="ECO:0000256" key="8">
    <source>
        <dbReference type="ARBA" id="ARBA00023004"/>
    </source>
</evidence>
<dbReference type="Pfam" id="PF04055">
    <property type="entry name" value="Radical_SAM"/>
    <property type="match status" value="1"/>
</dbReference>
<dbReference type="Gene3D" id="6.10.140.1170">
    <property type="match status" value="1"/>
</dbReference>
<evidence type="ECO:0000256" key="6">
    <source>
        <dbReference type="ARBA" id="ARBA00022723"/>
    </source>
</evidence>
<evidence type="ECO:0000256" key="10">
    <source>
        <dbReference type="ARBA" id="ARBA00023235"/>
    </source>
</evidence>
<dbReference type="PIRSF" id="PIRSF004911">
    <property type="entry name" value="DUF160"/>
    <property type="match status" value="1"/>
</dbReference>
<feature type="domain" description="Radical SAM core" evidence="13">
    <location>
        <begin position="128"/>
        <end position="340"/>
    </location>
</feature>
<name>A0A369KPG6_9BACT</name>
<evidence type="ECO:0000256" key="3">
    <source>
        <dbReference type="ARBA" id="ARBA00008703"/>
    </source>
</evidence>